<name>A0A0D8IB56_9CLOT</name>
<dbReference type="NCBIfam" id="TIGR03609">
    <property type="entry name" value="S_layer_CsaB"/>
    <property type="match status" value="1"/>
</dbReference>
<dbReference type="PATRIC" id="fig|84022.5.peg.3506"/>
<organism evidence="1 2">
    <name type="scientific">Clostridium aceticum</name>
    <dbReference type="NCBI Taxonomy" id="84022"/>
    <lineage>
        <taxon>Bacteria</taxon>
        <taxon>Bacillati</taxon>
        <taxon>Bacillota</taxon>
        <taxon>Clostridia</taxon>
        <taxon>Eubacteriales</taxon>
        <taxon>Clostridiaceae</taxon>
        <taxon>Clostridium</taxon>
    </lineage>
</organism>
<dbReference type="InterPro" id="IPR019896">
    <property type="entry name" value="Polysacch_pyruvyl_Trfase_CsaB"/>
</dbReference>
<dbReference type="RefSeq" id="WP_044824192.1">
    <property type="nucleotide sequence ID" value="NZ_CP009687.1"/>
</dbReference>
<reference evidence="1 2" key="1">
    <citation type="submission" date="2014-10" db="EMBL/GenBank/DDBJ databases">
        <title>Genome sequence of Clostridium aceticum DSM 1496.</title>
        <authorList>
            <person name="Poehlein A."/>
            <person name="Schiel-Bengelsdorf B."/>
            <person name="Gottschalk G."/>
            <person name="Duerre P."/>
            <person name="Daniel R."/>
        </authorList>
    </citation>
    <scope>NUCLEOTIDE SEQUENCE [LARGE SCALE GENOMIC DNA]</scope>
    <source>
        <strain evidence="1 2">DSM 1496</strain>
    </source>
</reference>
<keyword evidence="2" id="KW-1185">Reference proteome</keyword>
<protein>
    <submittedName>
        <fullName evidence="1">Polysaccharide pyruvyl transferase</fullName>
    </submittedName>
</protein>
<gene>
    <name evidence="1" type="ORF">CACET_c33150</name>
</gene>
<keyword evidence="1" id="KW-0808">Transferase</keyword>
<dbReference type="GO" id="GO:0016740">
    <property type="term" value="F:transferase activity"/>
    <property type="evidence" value="ECO:0007669"/>
    <property type="project" value="UniProtKB-KW"/>
</dbReference>
<evidence type="ECO:0000313" key="1">
    <source>
        <dbReference type="EMBL" id="AKL96759.1"/>
    </source>
</evidence>
<evidence type="ECO:0000313" key="2">
    <source>
        <dbReference type="Proteomes" id="UP000035704"/>
    </source>
</evidence>
<dbReference type="Proteomes" id="UP000035704">
    <property type="component" value="Chromosome"/>
</dbReference>
<sequence>MKNIFLFGYYGFHNTGDEAILEAIIREIKEVLPQAKLTALSYNAKDTMQKHKIHAVSRNSFKEITKAIRASDVVISGGGSILQDVTSSRSLIYYLAIILMAKRMGKKVMFYGNGFGPITGYLNKKLVNYIINQVDRITVRDYQSKEAMQALGIKKDIMVTADIALGLEMIDDKRIEKIFRQEGMDLTKKWVGISIREWKGQVKYKEVIAQTADYLINRNYEVVFIPMQFPNDISTSQQIVEKMKTVPKIITKQYHPREMIGIISKLDLLLGMRLHSLVFSAIAGVPMVGLEYDTKISSFLKLTGQKSGGNVENLDMINLWTAIDAVIENKSEYVQQLKEIKKSLDKKVQLNVEIFQEFIQEGDKS</sequence>
<dbReference type="Gene3D" id="3.40.50.2000">
    <property type="entry name" value="Glycogen Phosphorylase B"/>
    <property type="match status" value="1"/>
</dbReference>
<dbReference type="EMBL" id="CP009687">
    <property type="protein sequence ID" value="AKL96759.1"/>
    <property type="molecule type" value="Genomic_DNA"/>
</dbReference>
<dbReference type="OrthoDB" id="3199616at2"/>
<dbReference type="Pfam" id="PF04230">
    <property type="entry name" value="PS_pyruv_trans"/>
    <property type="match status" value="1"/>
</dbReference>
<dbReference type="InterPro" id="IPR007345">
    <property type="entry name" value="Polysacch_pyruvyl_Trfase"/>
</dbReference>
<dbReference type="PANTHER" id="PTHR36836:SF1">
    <property type="entry name" value="COLANIC ACID BIOSYNTHESIS PROTEIN WCAK"/>
    <property type="match status" value="1"/>
</dbReference>
<dbReference type="STRING" id="84022.CACET_c33150"/>
<accession>A0A0D8IB56</accession>
<dbReference type="KEGG" id="cace:CACET_c33150"/>
<dbReference type="AlphaFoldDB" id="A0A0D8IB56"/>
<dbReference type="PANTHER" id="PTHR36836">
    <property type="entry name" value="COLANIC ACID BIOSYNTHESIS PROTEIN WCAK"/>
    <property type="match status" value="1"/>
</dbReference>
<proteinExistence type="predicted"/>
<dbReference type="SUPFAM" id="SSF53756">
    <property type="entry name" value="UDP-Glycosyltransferase/glycogen phosphorylase"/>
    <property type="match status" value="1"/>
</dbReference>